<organism evidence="2 3">
    <name type="scientific">Porites lobata</name>
    <dbReference type="NCBI Taxonomy" id="104759"/>
    <lineage>
        <taxon>Eukaryota</taxon>
        <taxon>Metazoa</taxon>
        <taxon>Cnidaria</taxon>
        <taxon>Anthozoa</taxon>
        <taxon>Hexacorallia</taxon>
        <taxon>Scleractinia</taxon>
        <taxon>Fungiina</taxon>
        <taxon>Poritidae</taxon>
        <taxon>Porites</taxon>
    </lineage>
</organism>
<sequence>MALLDVGPFLEGVSILQRKLEAAMTKNRLLLEAVESSQSKYTDIDEVYPILQSLKGRLVASQAPNESLSTELVKFKLEMESFVDEVFNSHDSLSKIRRNSLLHAKELECDRDKLWYEKGELAAERRRLDLEREELNALRTVMKKTPLDKEKATLKVNEGTNHSGLQGTVDHKEQEKNNENSSLKTTLIGSCDAECPTEHETSLDYGERNNGKEQEWVTVTHVECQTEPGSCDAESQTEHETNLESYRERNYEREQESVAVTHVECQTKPSGNLQVADHESQIKKEEESIENCHKSFPEIDDDEHTMVTRHRLLSSRSHVSCFRTGVSGLQHRVYSAPVSRARAKLLARQEHALKNYKALVDELCRTQEENQSLKFESSTLAKRANEIYSELFHIKKRLIVSIADRDELQTKLRRCKEQIQRLEDTLRKQACGLVHNKKQQRQDEEEIRWSQVCKEVRDGLHGYIWTTFRFARFVFDTQPWRNKNSFCKRFLTSELP</sequence>
<reference evidence="2 3" key="1">
    <citation type="submission" date="2022-05" db="EMBL/GenBank/DDBJ databases">
        <authorList>
            <consortium name="Genoscope - CEA"/>
            <person name="William W."/>
        </authorList>
    </citation>
    <scope>NUCLEOTIDE SEQUENCE [LARGE SCALE GENOMIC DNA]</scope>
</reference>
<gene>
    <name evidence="2" type="ORF">PLOB_00014849</name>
</gene>
<evidence type="ECO:0000256" key="1">
    <source>
        <dbReference type="SAM" id="MobiDB-lite"/>
    </source>
</evidence>
<dbReference type="EMBL" id="CALNXK010000019">
    <property type="protein sequence ID" value="CAH3106545.1"/>
    <property type="molecule type" value="Genomic_DNA"/>
</dbReference>
<keyword evidence="3" id="KW-1185">Reference proteome</keyword>
<accession>A0ABN8NEK6</accession>
<dbReference type="Proteomes" id="UP001159405">
    <property type="component" value="Unassembled WGS sequence"/>
</dbReference>
<proteinExistence type="predicted"/>
<name>A0ABN8NEK6_9CNID</name>
<protein>
    <submittedName>
        <fullName evidence="2">Uncharacterized protein</fullName>
    </submittedName>
</protein>
<comment type="caution">
    <text evidence="2">The sequence shown here is derived from an EMBL/GenBank/DDBJ whole genome shotgun (WGS) entry which is preliminary data.</text>
</comment>
<feature type="region of interest" description="Disordered" evidence="1">
    <location>
        <begin position="157"/>
        <end position="182"/>
    </location>
</feature>
<feature type="compositionally biased region" description="Basic and acidic residues" evidence="1">
    <location>
        <begin position="169"/>
        <end position="178"/>
    </location>
</feature>
<evidence type="ECO:0000313" key="2">
    <source>
        <dbReference type="EMBL" id="CAH3106545.1"/>
    </source>
</evidence>
<evidence type="ECO:0000313" key="3">
    <source>
        <dbReference type="Proteomes" id="UP001159405"/>
    </source>
</evidence>